<feature type="domain" description="Malic enzyme N-terminal" evidence="4">
    <location>
        <begin position="19"/>
        <end position="152"/>
    </location>
</feature>
<dbReference type="PIRSF" id="PIRSF000106">
    <property type="entry name" value="ME"/>
    <property type="match status" value="1"/>
</dbReference>
<evidence type="ECO:0000256" key="1">
    <source>
        <dbReference type="ARBA" id="ARBA00008785"/>
    </source>
</evidence>
<organism evidence="5 6">
    <name type="scientific">Dactylosporangium salmoneum</name>
    <dbReference type="NCBI Taxonomy" id="53361"/>
    <lineage>
        <taxon>Bacteria</taxon>
        <taxon>Bacillati</taxon>
        <taxon>Actinomycetota</taxon>
        <taxon>Actinomycetes</taxon>
        <taxon>Micromonosporales</taxon>
        <taxon>Micromonosporaceae</taxon>
        <taxon>Dactylosporangium</taxon>
    </lineage>
</organism>
<keyword evidence="6" id="KW-1185">Reference proteome</keyword>
<dbReference type="InterPro" id="IPR012301">
    <property type="entry name" value="Malic_N_dom"/>
</dbReference>
<evidence type="ECO:0000313" key="5">
    <source>
        <dbReference type="EMBL" id="GAA2345996.1"/>
    </source>
</evidence>
<dbReference type="EMBL" id="BAAARV010000025">
    <property type="protein sequence ID" value="GAA2345996.1"/>
    <property type="molecule type" value="Genomic_DNA"/>
</dbReference>
<dbReference type="SMART" id="SM01274">
    <property type="entry name" value="malic"/>
    <property type="match status" value="1"/>
</dbReference>
<protein>
    <submittedName>
        <fullName evidence="5">NADP-dependent malic enzyme</fullName>
    </submittedName>
</protein>
<evidence type="ECO:0000256" key="2">
    <source>
        <dbReference type="ARBA" id="ARBA00023002"/>
    </source>
</evidence>
<name>A0ABP5T5H4_9ACTN</name>
<reference evidence="6" key="1">
    <citation type="journal article" date="2019" name="Int. J. Syst. Evol. Microbiol.">
        <title>The Global Catalogue of Microorganisms (GCM) 10K type strain sequencing project: providing services to taxonomists for standard genome sequencing and annotation.</title>
        <authorList>
            <consortium name="The Broad Institute Genomics Platform"/>
            <consortium name="The Broad Institute Genome Sequencing Center for Infectious Disease"/>
            <person name="Wu L."/>
            <person name="Ma J."/>
        </authorList>
    </citation>
    <scope>NUCLEOTIDE SEQUENCE [LARGE SCALE GENOMIC DNA]</scope>
    <source>
        <strain evidence="6">JCM 3272</strain>
    </source>
</reference>
<dbReference type="Pfam" id="PF00390">
    <property type="entry name" value="malic"/>
    <property type="match status" value="1"/>
</dbReference>
<dbReference type="RefSeq" id="WP_344613207.1">
    <property type="nucleotide sequence ID" value="NZ_BAAARV010000025.1"/>
</dbReference>
<evidence type="ECO:0000259" key="3">
    <source>
        <dbReference type="SMART" id="SM00919"/>
    </source>
</evidence>
<accession>A0ABP5T5H4</accession>
<dbReference type="InterPro" id="IPR037062">
    <property type="entry name" value="Malic_N_dom_sf"/>
</dbReference>
<dbReference type="PANTHER" id="PTHR43237:SF4">
    <property type="entry name" value="NADP-DEPENDENT MALIC ENZYME"/>
    <property type="match status" value="1"/>
</dbReference>
<keyword evidence="2" id="KW-0560">Oxidoreductase</keyword>
<dbReference type="InterPro" id="IPR001891">
    <property type="entry name" value="Malic_OxRdtase"/>
</dbReference>
<dbReference type="InterPro" id="IPR046346">
    <property type="entry name" value="Aminoacid_DH-like_N_sf"/>
</dbReference>
<dbReference type="SUPFAM" id="SSF53223">
    <property type="entry name" value="Aminoacid dehydrogenase-like, N-terminal domain"/>
    <property type="match status" value="1"/>
</dbReference>
<dbReference type="Gene3D" id="3.40.50.720">
    <property type="entry name" value="NAD(P)-binding Rossmann-like Domain"/>
    <property type="match status" value="1"/>
</dbReference>
<dbReference type="Gene3D" id="3.40.50.10380">
    <property type="entry name" value="Malic enzyme, N-terminal domain"/>
    <property type="match status" value="1"/>
</dbReference>
<dbReference type="SUPFAM" id="SSF51735">
    <property type="entry name" value="NAD(P)-binding Rossmann-fold domains"/>
    <property type="match status" value="1"/>
</dbReference>
<comment type="similarity">
    <text evidence="1">Belongs to the malic enzymes family.</text>
</comment>
<comment type="caution">
    <text evidence="5">The sequence shown here is derived from an EMBL/GenBank/DDBJ whole genome shotgun (WGS) entry which is preliminary data.</text>
</comment>
<dbReference type="SMART" id="SM00919">
    <property type="entry name" value="Malic_M"/>
    <property type="match status" value="1"/>
</dbReference>
<dbReference type="InterPro" id="IPR051674">
    <property type="entry name" value="Malate_Decarboxylase"/>
</dbReference>
<feature type="domain" description="Malic enzyme NAD-binding" evidence="3">
    <location>
        <begin position="164"/>
        <end position="387"/>
    </location>
</feature>
<dbReference type="InterPro" id="IPR012302">
    <property type="entry name" value="Malic_NAD-bd"/>
</dbReference>
<dbReference type="InterPro" id="IPR045213">
    <property type="entry name" value="Malic_NAD-bd_bact_type"/>
</dbReference>
<sequence>MLTSVSASVSDPVFDLHSGGKLSVQSTVPLSTREDLSLAYTPGVARVCEAIAADESLVHRLTWVGKAVAVVTDGSAVLGLGNIGPRAAMPVMEGKAVLFKQFGGVDAVPICLDTQDPDEIVRIVTALAPSFGGINLEDISAPRCFDIERRLEESLPIPVFHDDQHGTAIVVLAALRNAVKVLGRGIGDLRIVVSGAGAAGVAVTRMLISGGADAGEIVVLDSRGCLHTGRTDLNPAKAALAAETNAGGVTGDIASALRGADVLIGVSGGTIGEAALAGMAPDGAIFALANPTPEVHPEIAARYASVVATGRSDFPNQINNVLAFPGIFRGALEAGATRISDGMKVAAAAAIAGVLGDGEIAADSIVPSPLDPRVAPAVAAAVAEAARRDGVIR</sequence>
<proteinExistence type="inferred from homology"/>
<gene>
    <name evidence="5" type="ORF">GCM10010170_032510</name>
</gene>
<dbReference type="PANTHER" id="PTHR43237">
    <property type="entry name" value="NADP-DEPENDENT MALIC ENZYME"/>
    <property type="match status" value="1"/>
</dbReference>
<dbReference type="InterPro" id="IPR036291">
    <property type="entry name" value="NAD(P)-bd_dom_sf"/>
</dbReference>
<dbReference type="Proteomes" id="UP001501444">
    <property type="component" value="Unassembled WGS sequence"/>
</dbReference>
<evidence type="ECO:0000259" key="4">
    <source>
        <dbReference type="SMART" id="SM01274"/>
    </source>
</evidence>
<evidence type="ECO:0000313" key="6">
    <source>
        <dbReference type="Proteomes" id="UP001501444"/>
    </source>
</evidence>
<dbReference type="Pfam" id="PF03949">
    <property type="entry name" value="Malic_M"/>
    <property type="match status" value="1"/>
</dbReference>
<dbReference type="CDD" id="cd05311">
    <property type="entry name" value="NAD_bind_2_malic_enz"/>
    <property type="match status" value="1"/>
</dbReference>